<feature type="region of interest" description="Disordered" evidence="1">
    <location>
        <begin position="1"/>
        <end position="81"/>
    </location>
</feature>
<keyword evidence="3" id="KW-1185">Reference proteome</keyword>
<reference evidence="2" key="1">
    <citation type="journal article" date="2020" name="bioRxiv">
        <title>Whole genome comparisons of ergot fungi reveals the divergence and evolution of species within the genus Claviceps are the result of varying mechanisms driving genome evolution and host range expansion.</title>
        <authorList>
            <person name="Wyka S.A."/>
            <person name="Mondo S.J."/>
            <person name="Liu M."/>
            <person name="Dettman J."/>
            <person name="Nalam V."/>
            <person name="Broders K.D."/>
        </authorList>
    </citation>
    <scope>NUCLEOTIDE SEQUENCE</scope>
    <source>
        <strain evidence="2">CCC 489</strain>
    </source>
</reference>
<sequence>MPRQGDGSSHNGPFDKFGREIAHGTGKPETDKVPRADKTADLPEGIDEHGAGAPGVNASGGRSQGIKIGDDVGQGGRGSKN</sequence>
<comment type="caution">
    <text evidence="2">The sequence shown here is derived from an EMBL/GenBank/DDBJ whole genome shotgun (WGS) entry which is preliminary data.</text>
</comment>
<feature type="compositionally biased region" description="Gly residues" evidence="1">
    <location>
        <begin position="72"/>
        <end position="81"/>
    </location>
</feature>
<accession>A0A8K0J0L6</accession>
<evidence type="ECO:0000313" key="2">
    <source>
        <dbReference type="EMBL" id="KAG5915261.1"/>
    </source>
</evidence>
<dbReference type="AlphaFoldDB" id="A0A8K0J0L6"/>
<evidence type="ECO:0000313" key="3">
    <source>
        <dbReference type="Proteomes" id="UP000811619"/>
    </source>
</evidence>
<proteinExistence type="predicted"/>
<gene>
    <name evidence="2" type="ORF">E4U42_000071</name>
</gene>
<dbReference type="Proteomes" id="UP000811619">
    <property type="component" value="Unassembled WGS sequence"/>
</dbReference>
<name>A0A8K0J0L6_9HYPO</name>
<dbReference type="EMBL" id="SRPY01001006">
    <property type="protein sequence ID" value="KAG5915261.1"/>
    <property type="molecule type" value="Genomic_DNA"/>
</dbReference>
<feature type="compositionally biased region" description="Basic and acidic residues" evidence="1">
    <location>
        <begin position="16"/>
        <end position="50"/>
    </location>
</feature>
<organism evidence="2 3">
    <name type="scientific">Claviceps africana</name>
    <dbReference type="NCBI Taxonomy" id="83212"/>
    <lineage>
        <taxon>Eukaryota</taxon>
        <taxon>Fungi</taxon>
        <taxon>Dikarya</taxon>
        <taxon>Ascomycota</taxon>
        <taxon>Pezizomycotina</taxon>
        <taxon>Sordariomycetes</taxon>
        <taxon>Hypocreomycetidae</taxon>
        <taxon>Hypocreales</taxon>
        <taxon>Clavicipitaceae</taxon>
        <taxon>Claviceps</taxon>
    </lineage>
</organism>
<evidence type="ECO:0000256" key="1">
    <source>
        <dbReference type="SAM" id="MobiDB-lite"/>
    </source>
</evidence>
<dbReference type="OrthoDB" id="3439627at2759"/>
<protein>
    <submittedName>
        <fullName evidence="2">Uncharacterized protein</fullName>
    </submittedName>
</protein>
<feature type="compositionally biased region" description="Polar residues" evidence="1">
    <location>
        <begin position="1"/>
        <end position="11"/>
    </location>
</feature>